<accession>A0A067TMC5</accession>
<protein>
    <submittedName>
        <fullName evidence="1">Uncharacterized protein</fullName>
    </submittedName>
</protein>
<gene>
    <name evidence="1" type="ORF">GALMADRAFT_1121259</name>
</gene>
<dbReference type="Proteomes" id="UP000027222">
    <property type="component" value="Unassembled WGS sequence"/>
</dbReference>
<evidence type="ECO:0000313" key="1">
    <source>
        <dbReference type="EMBL" id="KDR81064.1"/>
    </source>
</evidence>
<dbReference type="HOGENOM" id="CLU_1586601_0_0_1"/>
<name>A0A067TMC5_GALM3</name>
<dbReference type="AlphaFoldDB" id="A0A067TMC5"/>
<organism evidence="1 2">
    <name type="scientific">Galerina marginata (strain CBS 339.88)</name>
    <dbReference type="NCBI Taxonomy" id="685588"/>
    <lineage>
        <taxon>Eukaryota</taxon>
        <taxon>Fungi</taxon>
        <taxon>Dikarya</taxon>
        <taxon>Basidiomycota</taxon>
        <taxon>Agaricomycotina</taxon>
        <taxon>Agaricomycetes</taxon>
        <taxon>Agaricomycetidae</taxon>
        <taxon>Agaricales</taxon>
        <taxon>Agaricineae</taxon>
        <taxon>Strophariaceae</taxon>
        <taxon>Galerina</taxon>
    </lineage>
</organism>
<dbReference type="EMBL" id="KL142371">
    <property type="protein sequence ID" value="KDR81064.1"/>
    <property type="molecule type" value="Genomic_DNA"/>
</dbReference>
<evidence type="ECO:0000313" key="2">
    <source>
        <dbReference type="Proteomes" id="UP000027222"/>
    </source>
</evidence>
<keyword evidence="2" id="KW-1185">Reference proteome</keyword>
<sequence length="168" mass="18748">MLLMANSSTVSYALFFVRLPTGTVETSHDGVLRNLTLASPIDELVQIQANLTTEVAWASRGEGCLIFPIAWSSLLNPLSFKPKGRTDHLHRESQRSRNCSSPPLPTFLCFVAAKPTSQQTSKFRRCHLNCERRLCSDTFHHSRCPSSVFVQLSRVCGREAVQPPYTSP</sequence>
<reference evidence="2" key="1">
    <citation type="journal article" date="2014" name="Proc. Natl. Acad. Sci. U.S.A.">
        <title>Extensive sampling of basidiomycete genomes demonstrates inadequacy of the white-rot/brown-rot paradigm for wood decay fungi.</title>
        <authorList>
            <person name="Riley R."/>
            <person name="Salamov A.A."/>
            <person name="Brown D.W."/>
            <person name="Nagy L.G."/>
            <person name="Floudas D."/>
            <person name="Held B.W."/>
            <person name="Levasseur A."/>
            <person name="Lombard V."/>
            <person name="Morin E."/>
            <person name="Otillar R."/>
            <person name="Lindquist E.A."/>
            <person name="Sun H."/>
            <person name="LaButti K.M."/>
            <person name="Schmutz J."/>
            <person name="Jabbour D."/>
            <person name="Luo H."/>
            <person name="Baker S.E."/>
            <person name="Pisabarro A.G."/>
            <person name="Walton J.D."/>
            <person name="Blanchette R.A."/>
            <person name="Henrissat B."/>
            <person name="Martin F."/>
            <person name="Cullen D."/>
            <person name="Hibbett D.S."/>
            <person name="Grigoriev I.V."/>
        </authorList>
    </citation>
    <scope>NUCLEOTIDE SEQUENCE [LARGE SCALE GENOMIC DNA]</scope>
    <source>
        <strain evidence="2">CBS 339.88</strain>
    </source>
</reference>
<proteinExistence type="predicted"/>